<accession>A0AAD7BUT7</accession>
<evidence type="ECO:0000256" key="2">
    <source>
        <dbReference type="SAM" id="Phobius"/>
    </source>
</evidence>
<comment type="caution">
    <text evidence="4">The sequence shown here is derived from an EMBL/GenBank/DDBJ whole genome shotgun (WGS) entry which is preliminary data.</text>
</comment>
<keyword evidence="3" id="KW-0732">Signal</keyword>
<protein>
    <submittedName>
        <fullName evidence="4">Uncharacterized protein</fullName>
    </submittedName>
</protein>
<evidence type="ECO:0000256" key="3">
    <source>
        <dbReference type="SAM" id="SignalP"/>
    </source>
</evidence>
<dbReference type="Proteomes" id="UP001221142">
    <property type="component" value="Unassembled WGS sequence"/>
</dbReference>
<keyword evidence="2" id="KW-0472">Membrane</keyword>
<feature type="region of interest" description="Disordered" evidence="1">
    <location>
        <begin position="360"/>
        <end position="465"/>
    </location>
</feature>
<evidence type="ECO:0000313" key="5">
    <source>
        <dbReference type="Proteomes" id="UP001221142"/>
    </source>
</evidence>
<keyword evidence="5" id="KW-1185">Reference proteome</keyword>
<gene>
    <name evidence="4" type="ORF">FB45DRAFT_915959</name>
</gene>
<dbReference type="EMBL" id="JARKIF010000009">
    <property type="protein sequence ID" value="KAJ7630590.1"/>
    <property type="molecule type" value="Genomic_DNA"/>
</dbReference>
<evidence type="ECO:0000313" key="4">
    <source>
        <dbReference type="EMBL" id="KAJ7630590.1"/>
    </source>
</evidence>
<keyword evidence="2" id="KW-0812">Transmembrane</keyword>
<feature type="transmembrane region" description="Helical" evidence="2">
    <location>
        <begin position="272"/>
        <end position="296"/>
    </location>
</feature>
<evidence type="ECO:0000256" key="1">
    <source>
        <dbReference type="SAM" id="MobiDB-lite"/>
    </source>
</evidence>
<organism evidence="4 5">
    <name type="scientific">Roridomyces roridus</name>
    <dbReference type="NCBI Taxonomy" id="1738132"/>
    <lineage>
        <taxon>Eukaryota</taxon>
        <taxon>Fungi</taxon>
        <taxon>Dikarya</taxon>
        <taxon>Basidiomycota</taxon>
        <taxon>Agaricomycotina</taxon>
        <taxon>Agaricomycetes</taxon>
        <taxon>Agaricomycetidae</taxon>
        <taxon>Agaricales</taxon>
        <taxon>Marasmiineae</taxon>
        <taxon>Mycenaceae</taxon>
        <taxon>Roridomyces</taxon>
    </lineage>
</organism>
<feature type="signal peptide" evidence="3">
    <location>
        <begin position="1"/>
        <end position="19"/>
    </location>
</feature>
<reference evidence="4" key="1">
    <citation type="submission" date="2023-03" db="EMBL/GenBank/DDBJ databases">
        <title>Massive genome expansion in bonnet fungi (Mycena s.s.) driven by repeated elements and novel gene families across ecological guilds.</title>
        <authorList>
            <consortium name="Lawrence Berkeley National Laboratory"/>
            <person name="Harder C.B."/>
            <person name="Miyauchi S."/>
            <person name="Viragh M."/>
            <person name="Kuo A."/>
            <person name="Thoen E."/>
            <person name="Andreopoulos B."/>
            <person name="Lu D."/>
            <person name="Skrede I."/>
            <person name="Drula E."/>
            <person name="Henrissat B."/>
            <person name="Morin E."/>
            <person name="Kohler A."/>
            <person name="Barry K."/>
            <person name="LaButti K."/>
            <person name="Morin E."/>
            <person name="Salamov A."/>
            <person name="Lipzen A."/>
            <person name="Mereny Z."/>
            <person name="Hegedus B."/>
            <person name="Baldrian P."/>
            <person name="Stursova M."/>
            <person name="Weitz H."/>
            <person name="Taylor A."/>
            <person name="Grigoriev I.V."/>
            <person name="Nagy L.G."/>
            <person name="Martin F."/>
            <person name="Kauserud H."/>
        </authorList>
    </citation>
    <scope>NUCLEOTIDE SEQUENCE</scope>
    <source>
        <strain evidence="4">9284</strain>
    </source>
</reference>
<proteinExistence type="predicted"/>
<feature type="chain" id="PRO_5042234002" evidence="3">
    <location>
        <begin position="20"/>
        <end position="465"/>
    </location>
</feature>
<feature type="compositionally biased region" description="Polar residues" evidence="1">
    <location>
        <begin position="436"/>
        <end position="450"/>
    </location>
</feature>
<sequence length="465" mass="50275">MSRSWALLALCLAANLARATDSLGFLDQTFYFSYDDPNRAVQVPVTTQCDTIRISWQRGQGVGASPVAPYYLQIYTSAFVFPFVVPAGNGLSFDWEVPFGPGTLYQICMVCCKSPLPSCLFIRLKVRFQREFRRLRNVYTVIANTSATPSCTNATFPLGPLDVEGAVNIGPLSQYAWIDECTDIQVTPKNGTPPYTFTVAPALHPPHNTTGKDQSPMNWTVNLSWGSVFFISVVDADMNFWSFGPLHSGQGSGDLSCLSGTSRASKELSPGVAAASGFGGLLLGLIIGGVATYLFFRFRRRRFGETPLLNSSYGLEANPYNVYGPSHAYEALPLGNTKEPSSTSHSPFSGDIALHRMQRESSGYQVEPTERPRQPSASSDTASTSGGGGGNVYVVHQDGGRPPVTVYHQEGTAVVELPPRYATPATDRARPDSTARRSSPGGSLTPQSAQELIAPRRLPNRPAKP</sequence>
<keyword evidence="2" id="KW-1133">Transmembrane helix</keyword>
<dbReference type="AlphaFoldDB" id="A0AAD7BUT7"/>
<name>A0AAD7BUT7_9AGAR</name>